<proteinExistence type="predicted"/>
<evidence type="ECO:0000313" key="1">
    <source>
        <dbReference type="EMBL" id="USG65590.1"/>
    </source>
</evidence>
<protein>
    <submittedName>
        <fullName evidence="1">Uncharacterized protein</fullName>
    </submittedName>
</protein>
<sequence>MSLRGHSKVAALFPATRRSAELGYAVAPQGNMILLRTYCSLLAFIMMESRI</sequence>
<accession>A0ABY4WIB9</accession>
<dbReference type="EMBL" id="CP098755">
    <property type="protein sequence ID" value="USG65590.1"/>
    <property type="molecule type" value="Genomic_DNA"/>
</dbReference>
<organism evidence="1 2">
    <name type="scientific">Brevibacillus ruminantium</name>
    <dbReference type="NCBI Taxonomy" id="2950604"/>
    <lineage>
        <taxon>Bacteria</taxon>
        <taxon>Bacillati</taxon>
        <taxon>Bacillota</taxon>
        <taxon>Bacilli</taxon>
        <taxon>Bacillales</taxon>
        <taxon>Paenibacillaceae</taxon>
        <taxon>Brevibacillus</taxon>
    </lineage>
</organism>
<dbReference type="Proteomes" id="UP001056500">
    <property type="component" value="Chromosome"/>
</dbReference>
<dbReference type="RefSeq" id="WP_251872674.1">
    <property type="nucleotide sequence ID" value="NZ_CP098755.1"/>
</dbReference>
<reference evidence="1" key="1">
    <citation type="submission" date="2022-06" db="EMBL/GenBank/DDBJ databases">
        <title>Genome sequencing of Brevibacillus sp. BB3-R1.</title>
        <authorList>
            <person name="Heo J."/>
            <person name="Lee D."/>
            <person name="Won M."/>
            <person name="Han B.-H."/>
            <person name="Hong S.-B."/>
            <person name="Kwon S.-W."/>
        </authorList>
    </citation>
    <scope>NUCLEOTIDE SEQUENCE</scope>
    <source>
        <strain evidence="1">BB3-R1</strain>
    </source>
</reference>
<evidence type="ECO:0000313" key="2">
    <source>
        <dbReference type="Proteomes" id="UP001056500"/>
    </source>
</evidence>
<name>A0ABY4WIB9_9BACL</name>
<gene>
    <name evidence="1" type="ORF">NDK47_26405</name>
</gene>
<keyword evidence="2" id="KW-1185">Reference proteome</keyword>